<reference evidence="1" key="1">
    <citation type="journal article" date="2014" name="Genome Announc.">
        <title>Draft Genome Sequence of Clostridium straminisolvens Strain JCM 21531T, Isolated from a Cellulose-Degrading Bacterial Community.</title>
        <authorList>
            <person name="Yuki M."/>
            <person name="Oshima K."/>
            <person name="Suda W."/>
            <person name="Sakamoto M."/>
            <person name="Kitamura K."/>
            <person name="Iida T."/>
            <person name="Hattori M."/>
            <person name="Ohkuma M."/>
        </authorList>
    </citation>
    <scope>NUCLEOTIDE SEQUENCE [LARGE SCALE GENOMIC DNA]</scope>
    <source>
        <strain evidence="1">JCM 21531</strain>
    </source>
</reference>
<gene>
    <name evidence="1" type="ORF">JCM21531_4665</name>
</gene>
<evidence type="ECO:0000313" key="1">
    <source>
        <dbReference type="EMBL" id="GAE90997.1"/>
    </source>
</evidence>
<dbReference type="AlphaFoldDB" id="W4VCS2"/>
<organism evidence="1 2">
    <name type="scientific">Acetivibrio straminisolvens JCM 21531</name>
    <dbReference type="NCBI Taxonomy" id="1294263"/>
    <lineage>
        <taxon>Bacteria</taxon>
        <taxon>Bacillati</taxon>
        <taxon>Bacillota</taxon>
        <taxon>Clostridia</taxon>
        <taxon>Eubacteriales</taxon>
        <taxon>Oscillospiraceae</taxon>
        <taxon>Acetivibrio</taxon>
    </lineage>
</organism>
<dbReference type="EMBL" id="BAVR01000128">
    <property type="protein sequence ID" value="GAE90997.1"/>
    <property type="molecule type" value="Genomic_DNA"/>
</dbReference>
<keyword evidence="2" id="KW-1185">Reference proteome</keyword>
<sequence>MNGFSSGKYNSSPFTTTRSGILIAKVILEKSIVTINIVNINFADFLILSPPFYYSLY</sequence>
<comment type="caution">
    <text evidence="1">The sequence shown here is derived from an EMBL/GenBank/DDBJ whole genome shotgun (WGS) entry which is preliminary data.</text>
</comment>
<proteinExistence type="predicted"/>
<protein>
    <submittedName>
        <fullName evidence="1">Uncharacterized protein</fullName>
    </submittedName>
</protein>
<dbReference type="Proteomes" id="UP000019109">
    <property type="component" value="Unassembled WGS sequence"/>
</dbReference>
<accession>W4VCS2</accession>
<evidence type="ECO:0000313" key="2">
    <source>
        <dbReference type="Proteomes" id="UP000019109"/>
    </source>
</evidence>
<name>W4VCS2_9FIRM</name>